<dbReference type="EMBL" id="BAABKY010000001">
    <property type="protein sequence ID" value="GAA5069856.1"/>
    <property type="molecule type" value="Genomic_DNA"/>
</dbReference>
<keyword evidence="2" id="KW-0472">Membrane</keyword>
<evidence type="ECO:0008006" key="5">
    <source>
        <dbReference type="Google" id="ProtNLM"/>
    </source>
</evidence>
<accession>A0ABP9L2M2</accession>
<proteinExistence type="predicted"/>
<reference evidence="4" key="1">
    <citation type="journal article" date="2019" name="Int. J. Syst. Evol. Microbiol.">
        <title>The Global Catalogue of Microorganisms (GCM) 10K type strain sequencing project: providing services to taxonomists for standard genome sequencing and annotation.</title>
        <authorList>
            <consortium name="The Broad Institute Genomics Platform"/>
            <consortium name="The Broad Institute Genome Sequencing Center for Infectious Disease"/>
            <person name="Wu L."/>
            <person name="Ma J."/>
        </authorList>
    </citation>
    <scope>NUCLEOTIDE SEQUENCE [LARGE SCALE GENOMIC DNA]</scope>
    <source>
        <strain evidence="4">JCM 19212</strain>
    </source>
</reference>
<name>A0ABP9L2M2_9GAMM</name>
<evidence type="ECO:0000256" key="1">
    <source>
        <dbReference type="SAM" id="MobiDB-lite"/>
    </source>
</evidence>
<feature type="region of interest" description="Disordered" evidence="1">
    <location>
        <begin position="1"/>
        <end position="28"/>
    </location>
</feature>
<evidence type="ECO:0000313" key="4">
    <source>
        <dbReference type="Proteomes" id="UP001501083"/>
    </source>
</evidence>
<feature type="region of interest" description="Disordered" evidence="1">
    <location>
        <begin position="177"/>
        <end position="206"/>
    </location>
</feature>
<protein>
    <recommendedName>
        <fullName evidence="5">Tetratricopeptide repeat protein</fullName>
    </recommendedName>
</protein>
<organism evidence="3 4">
    <name type="scientific">Lysobacter panacisoli</name>
    <dbReference type="NCBI Taxonomy" id="1255263"/>
    <lineage>
        <taxon>Bacteria</taxon>
        <taxon>Pseudomonadati</taxon>
        <taxon>Pseudomonadota</taxon>
        <taxon>Gammaproteobacteria</taxon>
        <taxon>Lysobacterales</taxon>
        <taxon>Lysobacteraceae</taxon>
        <taxon>Lysobacter</taxon>
    </lineage>
</organism>
<dbReference type="Proteomes" id="UP001501083">
    <property type="component" value="Unassembled WGS sequence"/>
</dbReference>
<feature type="compositionally biased region" description="Polar residues" evidence="1">
    <location>
        <begin position="184"/>
        <end position="199"/>
    </location>
</feature>
<comment type="caution">
    <text evidence="3">The sequence shown here is derived from an EMBL/GenBank/DDBJ whole genome shotgun (WGS) entry which is preliminary data.</text>
</comment>
<keyword evidence="2" id="KW-0812">Transmembrane</keyword>
<gene>
    <name evidence="3" type="ORF">GCM10025759_07130</name>
</gene>
<evidence type="ECO:0000256" key="2">
    <source>
        <dbReference type="SAM" id="Phobius"/>
    </source>
</evidence>
<keyword evidence="2" id="KW-1133">Transmembrane helix</keyword>
<evidence type="ECO:0000313" key="3">
    <source>
        <dbReference type="EMBL" id="GAA5069856.1"/>
    </source>
</evidence>
<feature type="region of interest" description="Disordered" evidence="1">
    <location>
        <begin position="121"/>
        <end position="145"/>
    </location>
</feature>
<feature type="transmembrane region" description="Helical" evidence="2">
    <location>
        <begin position="86"/>
        <end position="106"/>
    </location>
</feature>
<feature type="compositionally biased region" description="Basic and acidic residues" evidence="1">
    <location>
        <begin position="126"/>
        <end position="144"/>
    </location>
</feature>
<keyword evidence="4" id="KW-1185">Reference proteome</keyword>
<sequence>MYANTETRADDMGTATAEARGHEAPTAQDVAGLADTQYESSLRIEDAQPEARPPTRDGHAFSVASTGVFAWLSPLAMGTLRIPHPAWLIVGVLLLLGLIALCILLARRFSRRGDEAVVEAEAGAEADEHKASESRSAPSDEHAGVRVSDAALTESLLLAPARDVTVNVPTSWQPSLSPVVRPSWGTTPSRQTTAASPQPESKLFLDEDNPDATVRMARTALSTGMPARAAELLTPLLKRTDVSNKTLMAAGGILQDIAIRSDEHGECYGLAADAFARVLELEPQRQALQRRIGQCRLEQARRLSAGPQRSRLFSEAAERLGLAAEAGGADIRLLADLGTAQAQCVALSNDASGPTAYINAVVPLRAAMEAGAEEDSDAAWQLQDILRQQAQSEQGDQGASRHAEASAIIRRALSEGTQAARRPLWQATAIDAAIESMRMKNPNAAARRTRLREIRARFAPIMKGDVAPVLVSAWVELLCTEADGLVGSVAIEKYQEAEARLSDAMRSNHEDLSLAVSASRVARRKAARQAPLARLATLRNAQQRLLKPYANRVASSEALQFERVANTIEQAPLLRMQASREMYAQALEWAEPLAHSPRHEAKAMQYCLDATLALDAVGEHDLMADRLLGRARADAGAMLVVARYFLERGNLAKAAESCEAAWRSGAPKSVLVPLWQNVVDAAASNPVSAAWLDGSCKHLVQARNAEGHVIGVGARRPGRIASGDWGRDARSASVHRAG</sequence>